<evidence type="ECO:0000256" key="8">
    <source>
        <dbReference type="RuleBase" id="RU364057"/>
    </source>
</evidence>
<evidence type="ECO:0000313" key="10">
    <source>
        <dbReference type="Proteomes" id="UP001150538"/>
    </source>
</evidence>
<comment type="caution">
    <text evidence="9">The sequence shown here is derived from an EMBL/GenBank/DDBJ whole genome shotgun (WGS) entry which is preliminary data.</text>
</comment>
<gene>
    <name evidence="9" type="primary">ATP23</name>
    <name evidence="9" type="ORF">H4219_000156</name>
</gene>
<sequence length="230" mass="26538">MSDKSHNNPKFVALSTEEKKTLGFWGSYFGQLTGMGLSKEELAERESKKILEAEELACKRCEQWRDELLQSSPIVKFMKDHLSRSGYEITSENMPCTKCDESRSGGFSPEYGIDLCWNGFFSKDHMEDTMAHEMIHAYDHCNFKVNWLNLEHHACSEIRAASLSGDCRLLRELKRGHYGFIKQHQKCVKRRAILSLLSNPSCKSKEDAERAVNKVFDSCFNDTRPFDEIY</sequence>
<organism evidence="9 10">
    <name type="scientific">Mycoemilia scoparia</name>
    <dbReference type="NCBI Taxonomy" id="417184"/>
    <lineage>
        <taxon>Eukaryota</taxon>
        <taxon>Fungi</taxon>
        <taxon>Fungi incertae sedis</taxon>
        <taxon>Zoopagomycota</taxon>
        <taxon>Kickxellomycotina</taxon>
        <taxon>Kickxellomycetes</taxon>
        <taxon>Kickxellales</taxon>
        <taxon>Kickxellaceae</taxon>
        <taxon>Mycoemilia</taxon>
    </lineage>
</organism>
<keyword evidence="6 8" id="KW-0378">Hydrolase</keyword>
<dbReference type="PANTHER" id="PTHR21711:SF0">
    <property type="entry name" value="MITOCHONDRIAL INNER MEMBRANE PROTEASE ATP23 HOMOLOG"/>
    <property type="match status" value="1"/>
</dbReference>
<dbReference type="GO" id="GO:0034982">
    <property type="term" value="P:mitochondrial protein processing"/>
    <property type="evidence" value="ECO:0007669"/>
    <property type="project" value="TreeGrafter"/>
</dbReference>
<accession>A0A9W8A4K1</accession>
<dbReference type="AlphaFoldDB" id="A0A9W8A4K1"/>
<dbReference type="GO" id="GO:0046872">
    <property type="term" value="F:metal ion binding"/>
    <property type="evidence" value="ECO:0007669"/>
    <property type="project" value="UniProtKB-KW"/>
</dbReference>
<comment type="similarity">
    <text evidence="2 8">Belongs to the peptidase M76 family.</text>
</comment>
<evidence type="ECO:0000256" key="1">
    <source>
        <dbReference type="ARBA" id="ARBA00004137"/>
    </source>
</evidence>
<evidence type="ECO:0000256" key="7">
    <source>
        <dbReference type="ARBA" id="ARBA00023049"/>
    </source>
</evidence>
<comment type="function">
    <text evidence="8">Has a dual role in the assembly of mitochondrial ATPase.</text>
</comment>
<dbReference type="InterPro" id="IPR019165">
    <property type="entry name" value="Peptidase_M76_ATP23"/>
</dbReference>
<evidence type="ECO:0000256" key="6">
    <source>
        <dbReference type="ARBA" id="ARBA00022801"/>
    </source>
</evidence>
<dbReference type="EMBL" id="JANBPU010000001">
    <property type="protein sequence ID" value="KAJ1922294.1"/>
    <property type="molecule type" value="Genomic_DNA"/>
</dbReference>
<evidence type="ECO:0000256" key="3">
    <source>
        <dbReference type="ARBA" id="ARBA00014615"/>
    </source>
</evidence>
<dbReference type="OrthoDB" id="285308at2759"/>
<keyword evidence="5 8" id="KW-0479">Metal-binding</keyword>
<keyword evidence="8" id="KW-0496">Mitochondrion</keyword>
<proteinExistence type="inferred from homology"/>
<dbReference type="PANTHER" id="PTHR21711">
    <property type="entry name" value="MITOCHONDRIAL INNER MEMBRANE PROTEASE"/>
    <property type="match status" value="1"/>
</dbReference>
<dbReference type="GO" id="GO:0005743">
    <property type="term" value="C:mitochondrial inner membrane"/>
    <property type="evidence" value="ECO:0007669"/>
    <property type="project" value="UniProtKB-SubCell"/>
</dbReference>
<reference evidence="9" key="1">
    <citation type="submission" date="2022-07" db="EMBL/GenBank/DDBJ databases">
        <title>Phylogenomic reconstructions and comparative analyses of Kickxellomycotina fungi.</title>
        <authorList>
            <person name="Reynolds N.K."/>
            <person name="Stajich J.E."/>
            <person name="Barry K."/>
            <person name="Grigoriev I.V."/>
            <person name="Crous P."/>
            <person name="Smith M.E."/>
        </authorList>
    </citation>
    <scope>NUCLEOTIDE SEQUENCE</scope>
    <source>
        <strain evidence="9">NBRC 100468</strain>
    </source>
</reference>
<comment type="subcellular location">
    <subcellularLocation>
        <location evidence="1 8">Mitochondrion inner membrane</location>
        <topology evidence="1 8">Peripheral membrane protein</topology>
        <orientation evidence="1 8">Intermembrane side</orientation>
    </subcellularLocation>
</comment>
<keyword evidence="8" id="KW-0472">Membrane</keyword>
<keyword evidence="7 8" id="KW-0482">Metalloprotease</keyword>
<name>A0A9W8A4K1_9FUNG</name>
<dbReference type="Proteomes" id="UP001150538">
    <property type="component" value="Unassembled WGS sequence"/>
</dbReference>
<evidence type="ECO:0000313" key="9">
    <source>
        <dbReference type="EMBL" id="KAJ1922294.1"/>
    </source>
</evidence>
<keyword evidence="4 8" id="KW-0645">Protease</keyword>
<dbReference type="Pfam" id="PF09768">
    <property type="entry name" value="Peptidase_M76"/>
    <property type="match status" value="1"/>
</dbReference>
<evidence type="ECO:0000256" key="4">
    <source>
        <dbReference type="ARBA" id="ARBA00022670"/>
    </source>
</evidence>
<keyword evidence="10" id="KW-1185">Reference proteome</keyword>
<evidence type="ECO:0000256" key="2">
    <source>
        <dbReference type="ARBA" id="ARBA00009915"/>
    </source>
</evidence>
<dbReference type="GO" id="GO:0004222">
    <property type="term" value="F:metalloendopeptidase activity"/>
    <property type="evidence" value="ECO:0007669"/>
    <property type="project" value="InterPro"/>
</dbReference>
<evidence type="ECO:0000256" key="5">
    <source>
        <dbReference type="ARBA" id="ARBA00022723"/>
    </source>
</evidence>
<dbReference type="EC" id="3.4.24.-" evidence="8"/>
<protein>
    <recommendedName>
        <fullName evidence="3 8">Mitochondrial inner membrane protease ATP23</fullName>
        <ecNumber evidence="8">3.4.24.-</ecNumber>
    </recommendedName>
</protein>
<dbReference type="GO" id="GO:0033615">
    <property type="term" value="P:mitochondrial proton-transporting ATP synthase complex assembly"/>
    <property type="evidence" value="ECO:0007669"/>
    <property type="project" value="TreeGrafter"/>
</dbReference>
<keyword evidence="8" id="KW-0999">Mitochondrion inner membrane</keyword>